<sequence length="86" mass="9214">MLVNTICLIAFAAVAMAAPQRIDFNRDPNNNGDRTAQMARVEDLRNKGLTCNEAAQETFVCSDGFGGDCLSAAKADVSGYSKCLHE</sequence>
<feature type="chain" id="PRO_5034125164" evidence="1">
    <location>
        <begin position="18"/>
        <end position="86"/>
    </location>
</feature>
<evidence type="ECO:0000256" key="1">
    <source>
        <dbReference type="SAM" id="SignalP"/>
    </source>
</evidence>
<keyword evidence="1" id="KW-0732">Signal</keyword>
<feature type="signal peptide" evidence="1">
    <location>
        <begin position="1"/>
        <end position="17"/>
    </location>
</feature>
<dbReference type="AlphaFoldDB" id="A0A8H5U5H9"/>
<keyword evidence="3" id="KW-1185">Reference proteome</keyword>
<gene>
    <name evidence="2" type="ORF">FGLOB1_14858</name>
</gene>
<name>A0A8H5U5H9_9HYPO</name>
<dbReference type="Proteomes" id="UP000532311">
    <property type="component" value="Unassembled WGS sequence"/>
</dbReference>
<accession>A0A8H5U5H9</accession>
<proteinExistence type="predicted"/>
<comment type="caution">
    <text evidence="2">The sequence shown here is derived from an EMBL/GenBank/DDBJ whole genome shotgun (WGS) entry which is preliminary data.</text>
</comment>
<protein>
    <submittedName>
        <fullName evidence="2">Uncharacterized protein</fullName>
    </submittedName>
</protein>
<evidence type="ECO:0000313" key="2">
    <source>
        <dbReference type="EMBL" id="KAF5683081.1"/>
    </source>
</evidence>
<evidence type="ECO:0000313" key="3">
    <source>
        <dbReference type="Proteomes" id="UP000532311"/>
    </source>
</evidence>
<reference evidence="2 3" key="1">
    <citation type="submission" date="2020-05" db="EMBL/GenBank/DDBJ databases">
        <title>Identification and distribution of gene clusters putatively required for synthesis of sphingolipid metabolism inhibitors in phylogenetically diverse species of the filamentous fungus Fusarium.</title>
        <authorList>
            <person name="Kim H.-S."/>
            <person name="Busman M."/>
            <person name="Brown D.W."/>
            <person name="Divon H."/>
            <person name="Uhlig S."/>
            <person name="Proctor R.H."/>
        </authorList>
    </citation>
    <scope>NUCLEOTIDE SEQUENCE [LARGE SCALE GENOMIC DNA]</scope>
    <source>
        <strain evidence="2 3">NRRL 26131</strain>
    </source>
</reference>
<organism evidence="2 3">
    <name type="scientific">Fusarium globosum</name>
    <dbReference type="NCBI Taxonomy" id="78864"/>
    <lineage>
        <taxon>Eukaryota</taxon>
        <taxon>Fungi</taxon>
        <taxon>Dikarya</taxon>
        <taxon>Ascomycota</taxon>
        <taxon>Pezizomycotina</taxon>
        <taxon>Sordariomycetes</taxon>
        <taxon>Hypocreomycetidae</taxon>
        <taxon>Hypocreales</taxon>
        <taxon>Nectriaceae</taxon>
        <taxon>Fusarium</taxon>
        <taxon>Fusarium fujikuroi species complex</taxon>
    </lineage>
</organism>
<dbReference type="EMBL" id="JAAQPF010001615">
    <property type="protein sequence ID" value="KAF5683081.1"/>
    <property type="molecule type" value="Genomic_DNA"/>
</dbReference>